<dbReference type="InterPro" id="IPR053835">
    <property type="entry name" value="ASH2L-like_WH"/>
</dbReference>
<dbReference type="Gene3D" id="2.60.120.920">
    <property type="match status" value="1"/>
</dbReference>
<dbReference type="InterPro" id="IPR011011">
    <property type="entry name" value="Znf_FYVE_PHD"/>
</dbReference>
<dbReference type="Gene3D" id="3.90.980.20">
    <property type="match status" value="1"/>
</dbReference>
<dbReference type="InterPro" id="IPR049455">
    <property type="entry name" value="ASH2-like_PHD"/>
</dbReference>
<evidence type="ECO:0000313" key="8">
    <source>
        <dbReference type="EMBL" id="CAF1175179.1"/>
    </source>
</evidence>
<dbReference type="InterPro" id="IPR043136">
    <property type="entry name" value="B30.2/SPRY_sf"/>
</dbReference>
<keyword evidence="3" id="KW-0863">Zinc-finger</keyword>
<dbReference type="PANTHER" id="PTHR10598:SF0">
    <property type="entry name" value="SET1_ASH2 HISTONE METHYLTRANSFERASE COMPLEX SUBUNIT ASH2"/>
    <property type="match status" value="1"/>
</dbReference>
<dbReference type="GO" id="GO:0048188">
    <property type="term" value="C:Set1C/COMPASS complex"/>
    <property type="evidence" value="ECO:0007669"/>
    <property type="project" value="InterPro"/>
</dbReference>
<evidence type="ECO:0000256" key="1">
    <source>
        <dbReference type="ARBA" id="ARBA00004123"/>
    </source>
</evidence>
<dbReference type="InterPro" id="IPR003877">
    <property type="entry name" value="SPRY_dom"/>
</dbReference>
<dbReference type="Proteomes" id="UP000663882">
    <property type="component" value="Unassembled WGS sequence"/>
</dbReference>
<dbReference type="SMART" id="SM00449">
    <property type="entry name" value="SPRY"/>
    <property type="match status" value="1"/>
</dbReference>
<proteinExistence type="predicted"/>
<dbReference type="Pfam" id="PF21198">
    <property type="entry name" value="ASH2L-like_WH"/>
    <property type="match status" value="1"/>
</dbReference>
<dbReference type="OrthoDB" id="10266026at2759"/>
<organism evidence="8 9">
    <name type="scientific">Rotaria sordida</name>
    <dbReference type="NCBI Taxonomy" id="392033"/>
    <lineage>
        <taxon>Eukaryota</taxon>
        <taxon>Metazoa</taxon>
        <taxon>Spiralia</taxon>
        <taxon>Gnathifera</taxon>
        <taxon>Rotifera</taxon>
        <taxon>Eurotatoria</taxon>
        <taxon>Bdelloidea</taxon>
        <taxon>Philodinida</taxon>
        <taxon>Philodinidae</taxon>
        <taxon>Rotaria</taxon>
    </lineage>
</organism>
<evidence type="ECO:0000256" key="6">
    <source>
        <dbReference type="SAM" id="MobiDB-lite"/>
    </source>
</evidence>
<evidence type="ECO:0000256" key="2">
    <source>
        <dbReference type="ARBA" id="ARBA00022723"/>
    </source>
</evidence>
<dbReference type="CDD" id="cd15583">
    <property type="entry name" value="PHD_ash2p_like"/>
    <property type="match status" value="1"/>
</dbReference>
<dbReference type="EMBL" id="CAJNOO010001595">
    <property type="protein sequence ID" value="CAF1175179.1"/>
    <property type="molecule type" value="Genomic_DNA"/>
</dbReference>
<feature type="compositionally biased region" description="Polar residues" evidence="6">
    <location>
        <begin position="217"/>
        <end position="227"/>
    </location>
</feature>
<evidence type="ECO:0000256" key="3">
    <source>
        <dbReference type="ARBA" id="ARBA00022771"/>
    </source>
</evidence>
<dbReference type="InterPro" id="IPR037353">
    <property type="entry name" value="ASH2"/>
</dbReference>
<feature type="domain" description="SPRY" evidence="7">
    <location>
        <begin position="351"/>
        <end position="516"/>
    </location>
</feature>
<comment type="caution">
    <text evidence="8">The sequence shown here is derived from an EMBL/GenBank/DDBJ whole genome shotgun (WGS) entry which is preliminary data.</text>
</comment>
<dbReference type="PANTHER" id="PTHR10598">
    <property type="entry name" value="SET1/ASH2 HISTONE METHYLTRANSFERASE COMPLEX SUBUNIT ASH2"/>
    <property type="match status" value="1"/>
</dbReference>
<protein>
    <recommendedName>
        <fullName evidence="7">SPRY domain-containing protein</fullName>
    </recommendedName>
</protein>
<gene>
    <name evidence="8" type="ORF">RFH988_LOCUS23198</name>
</gene>
<dbReference type="CDD" id="cd12872">
    <property type="entry name" value="SPRY_Ash2"/>
    <property type="match status" value="1"/>
</dbReference>
<dbReference type="Pfam" id="PF00622">
    <property type="entry name" value="SPRY"/>
    <property type="match status" value="1"/>
</dbReference>
<comment type="subcellular location">
    <subcellularLocation>
        <location evidence="1">Nucleus</location>
    </subcellularLocation>
</comment>
<reference evidence="8" key="1">
    <citation type="submission" date="2021-02" db="EMBL/GenBank/DDBJ databases">
        <authorList>
            <person name="Nowell W R."/>
        </authorList>
    </citation>
    <scope>NUCLEOTIDE SEQUENCE</scope>
</reference>
<dbReference type="InterPro" id="IPR013320">
    <property type="entry name" value="ConA-like_dom_sf"/>
</dbReference>
<feature type="region of interest" description="Disordered" evidence="6">
    <location>
        <begin position="217"/>
        <end position="243"/>
    </location>
</feature>
<evidence type="ECO:0000256" key="4">
    <source>
        <dbReference type="ARBA" id="ARBA00022833"/>
    </source>
</evidence>
<evidence type="ECO:0000259" key="7">
    <source>
        <dbReference type="SMART" id="SM00449"/>
    </source>
</evidence>
<evidence type="ECO:0000256" key="5">
    <source>
        <dbReference type="ARBA" id="ARBA00023242"/>
    </source>
</evidence>
<name>A0A814UFV6_9BILA</name>
<accession>A0A814UFV6</accession>
<keyword evidence="2" id="KW-0479">Metal-binding</keyword>
<sequence>MPNDIEMANKSPTCYCGADRDLSKVEVQCCLCLRFCHHDCISVTTGPMLPFMTNYQFLCKDCSPNKPEEQFIKKTATFNQLCTTVLANLTQQSSSQTFFSRDREILPFIDEKWDLLTFSQKKNKPTLHASVYKALGREDLFVSSDIAGELMIALRERSLDKISPMNEKIFEIMNPNVCRDQSPNTSNTMNLIVSSSNITSLQTNQSGNGIFHGSSSANSVTSLTNSEVTRRTSKRKLATENSMNAKRRGDIPKLERLIPKSFPPEYPFNKEGYRYHLAEPDPHSPFRQKFDETEVWAGKPIPGHLYRTFLENECLLSLNDRAQQLKLNDDRLTITGDKGYCSVRSTHSVSHGTWYYEVTITSMPSDTATRIGWAQHLANLQTPIGTDKFGYSWRSRKGTIFHEACGLHYSNEGYNENDVLGFLIILPETTPPDVILPRKYKKLPLVKFKNYIYFEERDDLRTGEANLKSANGGKIIFYKNGINQGVAFTNICEGNYYAAISIYYGATVSVNFGPTFVHPPTDSPIPWKPLTESITETYCTHALNDILFHISHDVRLYFTNLTLENIVEISKITDSDYVSAIQLNILSITTVRVYAESFQSIK</sequence>
<dbReference type="GO" id="GO:0008270">
    <property type="term" value="F:zinc ion binding"/>
    <property type="evidence" value="ECO:0007669"/>
    <property type="project" value="UniProtKB-KW"/>
</dbReference>
<keyword evidence="4" id="KW-0862">Zinc</keyword>
<keyword evidence="5" id="KW-0539">Nucleus</keyword>
<dbReference type="AlphaFoldDB" id="A0A814UFV6"/>
<dbReference type="SUPFAM" id="SSF49899">
    <property type="entry name" value="Concanavalin A-like lectins/glucanases"/>
    <property type="match status" value="1"/>
</dbReference>
<dbReference type="SUPFAM" id="SSF57903">
    <property type="entry name" value="FYVE/PHD zinc finger"/>
    <property type="match status" value="1"/>
</dbReference>
<dbReference type="GO" id="GO:0000976">
    <property type="term" value="F:transcription cis-regulatory region binding"/>
    <property type="evidence" value="ECO:0007669"/>
    <property type="project" value="TreeGrafter"/>
</dbReference>
<dbReference type="Pfam" id="PF21257">
    <property type="entry name" value="PHD_ash2p_like"/>
    <property type="match status" value="1"/>
</dbReference>
<evidence type="ECO:0000313" key="9">
    <source>
        <dbReference type="Proteomes" id="UP000663882"/>
    </source>
</evidence>